<feature type="region of interest" description="Disordered" evidence="1">
    <location>
        <begin position="1"/>
        <end position="23"/>
    </location>
</feature>
<sequence length="1112" mass="125280">METPIFSGYTNNHSLHPRDSPDDHGFQPSWAFVPQVAFDSSNYITRDQVPRTPKRPIWQEAEDRYHREQAAKRTALEQKLRLDLQQDRSHYLALSSVAAVWSIMSNIAGALGTGLGYAGRAVRAVNSGVGKAKGFVDSRMIRDSYNPMGRKNRKRGRAQAADPNPDSETESESGNGTQSMLSMPPHMVGATPRVVRQSRRMARQNYTAPPPDFEPINTVQPIRRGPKTPGKRLRVRFEGDPSTPGESESINAPNTPAFVFNTPKDKKIMMSKKEEFQNNVNKEKFNTWMKVLHESRWRKTSVKAGLVKFELPTKLINNLYEKRAEDREPWKALVSSHSHNGFLNRSGIVIPTVDVTKHTPRDWEKESEGDEKVLSESLIQQKDGKCKICRGFKWAGAVLIREVSEGQEVPCYSQHKSVKPYTSQELQEFGAGDHSSLFRRWCQESRWDWLFEEPPLDGLDQDGKTWTIPKDDPRLRHVTRLNEVTKFYDADRMEIYEGLKLELSAQDLAAKRFIDAIAKSGNLEVANKLKQMDMERKRRQVQVKYLCVRQVKLTIRGQEAVRTRTGKRPASDADLQADNRKKQRGIAPTEPASKPAARKIANPRKPFERANGNFKNKHTASIIPPTILEPFQRIPAPFDPVELKKIRLAPTMNGVYKSVETRYRERLEEEMRFKRKLEISRTYSTKEVELEAEVHVENCKKAELHRIGEEKLRAKEIEEEKARAKGKPEDPATKLPGRTEQFYNSTLLPTHTWIPMVAKKTRSFRQIGQKSNPFERGGQECVPIRGERDRGSHVNVGVSSVVKPGARKEKGVQDMGGHGDSLFSLFSHRQNKMASLPSRQKIRERFLAHQEELEQYQQAVRIDPFWKRPEDPREILLRQENQRLHEQAQLRLENAARVEAERESRDRRAREADVAAEERMVGRVRRETVVVIPHVVETGFSGVLAPVPVVYVPVVDPVTPGVPVVSTAMPTNLLVPPADSGAVQAAPSADPTADPASSAWSAPPMPDESDSDSWFGSESEAECDAGSETIADAVAAVAAWDAKIAALQKMTADAQISRQAMGDQDSMAEGVDGFGRLSLIGEEDEEKNESAHEGGDERGENEDSGEEDNDGE</sequence>
<feature type="compositionally biased region" description="Polar residues" evidence="1">
    <location>
        <begin position="172"/>
        <end position="181"/>
    </location>
</feature>
<evidence type="ECO:0000313" key="2">
    <source>
        <dbReference type="EMBL" id="KAL0640173.1"/>
    </source>
</evidence>
<feature type="compositionally biased region" description="Basic and acidic residues" evidence="1">
    <location>
        <begin position="1088"/>
        <end position="1098"/>
    </location>
</feature>
<proteinExistence type="predicted"/>
<keyword evidence="3" id="KW-1185">Reference proteome</keyword>
<dbReference type="EMBL" id="JBBBZM010000005">
    <property type="protein sequence ID" value="KAL0640173.1"/>
    <property type="molecule type" value="Genomic_DNA"/>
</dbReference>
<evidence type="ECO:0000256" key="1">
    <source>
        <dbReference type="SAM" id="MobiDB-lite"/>
    </source>
</evidence>
<gene>
    <name evidence="2" type="ORF">Q9L58_000731</name>
</gene>
<organism evidence="2 3">
    <name type="scientific">Discina gigas</name>
    <dbReference type="NCBI Taxonomy" id="1032678"/>
    <lineage>
        <taxon>Eukaryota</taxon>
        <taxon>Fungi</taxon>
        <taxon>Dikarya</taxon>
        <taxon>Ascomycota</taxon>
        <taxon>Pezizomycotina</taxon>
        <taxon>Pezizomycetes</taxon>
        <taxon>Pezizales</taxon>
        <taxon>Discinaceae</taxon>
        <taxon>Discina</taxon>
    </lineage>
</organism>
<evidence type="ECO:0000313" key="3">
    <source>
        <dbReference type="Proteomes" id="UP001447188"/>
    </source>
</evidence>
<feature type="compositionally biased region" description="Acidic residues" evidence="1">
    <location>
        <begin position="1099"/>
        <end position="1112"/>
    </location>
</feature>
<reference evidence="2 3" key="1">
    <citation type="submission" date="2024-02" db="EMBL/GenBank/DDBJ databases">
        <title>Discinaceae phylogenomics.</title>
        <authorList>
            <person name="Dirks A.C."/>
            <person name="James T.Y."/>
        </authorList>
    </citation>
    <scope>NUCLEOTIDE SEQUENCE [LARGE SCALE GENOMIC DNA]</scope>
    <source>
        <strain evidence="2 3">ACD0624</strain>
    </source>
</reference>
<feature type="region of interest" description="Disordered" evidence="1">
    <location>
        <begin position="980"/>
        <end position="1025"/>
    </location>
</feature>
<name>A0ABR3GWD0_9PEZI</name>
<feature type="region of interest" description="Disordered" evidence="1">
    <location>
        <begin position="560"/>
        <end position="612"/>
    </location>
</feature>
<feature type="compositionally biased region" description="Polar residues" evidence="1">
    <location>
        <begin position="244"/>
        <end position="254"/>
    </location>
</feature>
<feature type="compositionally biased region" description="Low complexity" evidence="1">
    <location>
        <begin position="985"/>
        <end position="1002"/>
    </location>
</feature>
<dbReference type="Proteomes" id="UP001447188">
    <property type="component" value="Unassembled WGS sequence"/>
</dbReference>
<protein>
    <submittedName>
        <fullName evidence="2">Uncharacterized protein</fullName>
    </submittedName>
</protein>
<comment type="caution">
    <text evidence="2">The sequence shown here is derived from an EMBL/GenBank/DDBJ whole genome shotgun (WGS) entry which is preliminary data.</text>
</comment>
<feature type="region of interest" description="Disordered" evidence="1">
    <location>
        <begin position="1058"/>
        <end position="1112"/>
    </location>
</feature>
<feature type="region of interest" description="Disordered" evidence="1">
    <location>
        <begin position="143"/>
        <end position="256"/>
    </location>
</feature>
<accession>A0ABR3GWD0</accession>
<feature type="compositionally biased region" description="Basic residues" evidence="1">
    <location>
        <begin position="224"/>
        <end position="234"/>
    </location>
</feature>